<evidence type="ECO:0000256" key="5">
    <source>
        <dbReference type="SAM" id="MobiDB-lite"/>
    </source>
</evidence>
<dbReference type="PANTHER" id="PTHR46196:SF2">
    <property type="entry name" value="TRANSCRIPTION FACTOR BHLH157"/>
    <property type="match status" value="1"/>
</dbReference>
<dbReference type="EMBL" id="JBAMMX010000015">
    <property type="protein sequence ID" value="KAK6926051.1"/>
    <property type="molecule type" value="Genomic_DNA"/>
</dbReference>
<evidence type="ECO:0000256" key="1">
    <source>
        <dbReference type="ARBA" id="ARBA00004123"/>
    </source>
</evidence>
<dbReference type="AlphaFoldDB" id="A0AAN8V9G3"/>
<gene>
    <name evidence="7" type="ORF">RJ641_007770</name>
</gene>
<reference evidence="7 8" key="1">
    <citation type="submission" date="2023-12" db="EMBL/GenBank/DDBJ databases">
        <title>A high-quality genome assembly for Dillenia turbinata (Dilleniales).</title>
        <authorList>
            <person name="Chanderbali A."/>
        </authorList>
    </citation>
    <scope>NUCLEOTIDE SEQUENCE [LARGE SCALE GENOMIC DNA]</scope>
    <source>
        <strain evidence="7">LSX21</strain>
        <tissue evidence="7">Leaf</tissue>
    </source>
</reference>
<accession>A0AAN8V9G3</accession>
<organism evidence="7 8">
    <name type="scientific">Dillenia turbinata</name>
    <dbReference type="NCBI Taxonomy" id="194707"/>
    <lineage>
        <taxon>Eukaryota</taxon>
        <taxon>Viridiplantae</taxon>
        <taxon>Streptophyta</taxon>
        <taxon>Embryophyta</taxon>
        <taxon>Tracheophyta</taxon>
        <taxon>Spermatophyta</taxon>
        <taxon>Magnoliopsida</taxon>
        <taxon>eudicotyledons</taxon>
        <taxon>Gunneridae</taxon>
        <taxon>Pentapetalae</taxon>
        <taxon>Dilleniales</taxon>
        <taxon>Dilleniaceae</taxon>
        <taxon>Dillenia</taxon>
    </lineage>
</organism>
<keyword evidence="8" id="KW-1185">Reference proteome</keyword>
<dbReference type="Pfam" id="PF14215">
    <property type="entry name" value="bHLH-MYC_N"/>
    <property type="match status" value="1"/>
</dbReference>
<dbReference type="PROSITE" id="PS50888">
    <property type="entry name" value="BHLH"/>
    <property type="match status" value="1"/>
</dbReference>
<dbReference type="Pfam" id="PF23176">
    <property type="entry name" value="bHLH_LHW"/>
    <property type="match status" value="1"/>
</dbReference>
<evidence type="ECO:0000256" key="2">
    <source>
        <dbReference type="ARBA" id="ARBA00023015"/>
    </source>
</evidence>
<evidence type="ECO:0000256" key="4">
    <source>
        <dbReference type="ARBA" id="ARBA00023242"/>
    </source>
</evidence>
<dbReference type="Proteomes" id="UP001370490">
    <property type="component" value="Unassembled WGS sequence"/>
</dbReference>
<keyword evidence="3" id="KW-0804">Transcription</keyword>
<proteinExistence type="predicted"/>
<feature type="domain" description="BHLH" evidence="6">
    <location>
        <begin position="583"/>
        <end position="632"/>
    </location>
</feature>
<dbReference type="InterPro" id="IPR011598">
    <property type="entry name" value="bHLH_dom"/>
</dbReference>
<dbReference type="InterPro" id="IPR043561">
    <property type="entry name" value="LHW-like"/>
</dbReference>
<dbReference type="GO" id="GO:0003700">
    <property type="term" value="F:DNA-binding transcription factor activity"/>
    <property type="evidence" value="ECO:0007669"/>
    <property type="project" value="InterPro"/>
</dbReference>
<evidence type="ECO:0000313" key="7">
    <source>
        <dbReference type="EMBL" id="KAK6926051.1"/>
    </source>
</evidence>
<feature type="compositionally biased region" description="Polar residues" evidence="5">
    <location>
        <begin position="538"/>
        <end position="556"/>
    </location>
</feature>
<comment type="subcellular location">
    <subcellularLocation>
        <location evidence="1">Nucleus</location>
    </subcellularLocation>
</comment>
<feature type="region of interest" description="Disordered" evidence="5">
    <location>
        <begin position="535"/>
        <end position="597"/>
    </location>
</feature>
<sequence length="794" mass="88789">MRSWLKDVLKNLCCNYGWSYGVLWRIDIRNSMLLTFEDAHYDKKTELFIQQMLLQIHENLEFAHQHFSGIKTIAVISLGSQGVLQLGSYQKMQESTEFVDLVRALFQQLQSSNACNLPGNATSHSTMKSTTSDGNLAALFSPKFFSQSNNNLESWSNRDNPQYNIHNSIALNPCISNLTNDSSFIATANENTQISLNAIPAERGFQEDSDFTLYTTVGLFETLASTGLLGNNIPPVQSSGDFLDVRNYMPSKATDQQGFHQEDSSKTVLQSNAQSDIFEWINSLVEQNDLENNLENDISEYLSSVLEQRNVSPTMSEDNTLPQAVDASASSAMTGGEAIDSLSLSQVTPVQSSITNFMDSLSAICNENDNFLDVSTRSPTYEDDIFNNLGLDFSNMEQESSVEDIAATLGSESASLIACIPQCMEKESHVENIVTTFGSHTGLSACIPQYTSETDIFLMNCQQKEIETDWEELLENFDITVDSVNKPNNVDQFIGTVTPMGSTSADSNQVQLGNSTSLMRYMEERLTEFQHQRALTEGIQNQPRPKPQLSSWTDSSDIMKRETTATTQPRKDQVPAKASKKRVKPGEGTRPRPKDRQLIQDRVKELRELVPEGAKCSIDSLFENTIKYMHFLQGVTKHADKLKYESEQKNCEKGAVILRDNSSHGDTWAFEVKGQTTVCSDDIIPISEMLVEMLCEDRGLFLEIVDIVRGFGFTILKGSMETQENKMWACFIVEANRNLNAKSFCTLADILRQKVSSGDGSNHKLNCEANSSISLFKNYQSAMNFPTCFDYKLQ</sequence>
<dbReference type="GO" id="GO:0046983">
    <property type="term" value="F:protein dimerization activity"/>
    <property type="evidence" value="ECO:0007669"/>
    <property type="project" value="InterPro"/>
</dbReference>
<evidence type="ECO:0000256" key="3">
    <source>
        <dbReference type="ARBA" id="ARBA00023163"/>
    </source>
</evidence>
<feature type="compositionally biased region" description="Basic and acidic residues" evidence="5">
    <location>
        <begin position="584"/>
        <end position="597"/>
    </location>
</feature>
<dbReference type="InterPro" id="IPR025610">
    <property type="entry name" value="MYC/MYB_N"/>
</dbReference>
<protein>
    <submittedName>
        <fullName evidence="7">Transcription factor MYC/MYB N-terminal</fullName>
    </submittedName>
</protein>
<name>A0AAN8V9G3_9MAGN</name>
<evidence type="ECO:0000259" key="6">
    <source>
        <dbReference type="PROSITE" id="PS50888"/>
    </source>
</evidence>
<dbReference type="GO" id="GO:0005634">
    <property type="term" value="C:nucleus"/>
    <property type="evidence" value="ECO:0007669"/>
    <property type="project" value="UniProtKB-SubCell"/>
</dbReference>
<feature type="compositionally biased region" description="Basic and acidic residues" evidence="5">
    <location>
        <begin position="557"/>
        <end position="574"/>
    </location>
</feature>
<dbReference type="PANTHER" id="PTHR46196">
    <property type="entry name" value="TRANSCRIPTION FACTOR BHLH155-LIKE ISOFORM X1-RELATED"/>
    <property type="match status" value="1"/>
</dbReference>
<keyword evidence="4" id="KW-0539">Nucleus</keyword>
<evidence type="ECO:0000313" key="8">
    <source>
        <dbReference type="Proteomes" id="UP001370490"/>
    </source>
</evidence>
<keyword evidence="2" id="KW-0805">Transcription regulation</keyword>
<comment type="caution">
    <text evidence="7">The sequence shown here is derived from an EMBL/GenBank/DDBJ whole genome shotgun (WGS) entry which is preliminary data.</text>
</comment>